<dbReference type="HAMAP" id="MF_00518">
    <property type="entry name" value="Deacylase_Dtd"/>
    <property type="match status" value="1"/>
</dbReference>
<proteinExistence type="inferred from homology"/>
<keyword evidence="2" id="KW-0694">RNA-binding</keyword>
<organism evidence="3 4">
    <name type="scientific">Candidatus Obscuribacter phosphatis</name>
    <dbReference type="NCBI Taxonomy" id="1906157"/>
    <lineage>
        <taxon>Bacteria</taxon>
        <taxon>Bacillati</taxon>
        <taxon>Candidatus Melainabacteria</taxon>
        <taxon>Candidatus Obscuribacterales</taxon>
        <taxon>Candidatus Obscuribacteraceae</taxon>
        <taxon>Candidatus Obscuribacter</taxon>
    </lineage>
</organism>
<dbReference type="GO" id="GO:0019478">
    <property type="term" value="P:D-amino acid catabolic process"/>
    <property type="evidence" value="ECO:0007669"/>
    <property type="project" value="UniProtKB-UniRule"/>
</dbReference>
<dbReference type="GO" id="GO:0000049">
    <property type="term" value="F:tRNA binding"/>
    <property type="evidence" value="ECO:0007669"/>
    <property type="project" value="UniProtKB-UniRule"/>
</dbReference>
<comment type="similarity">
    <text evidence="1 2">Belongs to the DTD family.</text>
</comment>
<dbReference type="EMBL" id="JAFLCK010000001">
    <property type="protein sequence ID" value="MBN8658778.1"/>
    <property type="molecule type" value="Genomic_DNA"/>
</dbReference>
<evidence type="ECO:0000256" key="2">
    <source>
        <dbReference type="HAMAP-Rule" id="MF_00518"/>
    </source>
</evidence>
<comment type="catalytic activity">
    <reaction evidence="2">
        <text>a D-aminoacyl-tRNA + H2O = a tRNA + a D-alpha-amino acid + H(+)</text>
        <dbReference type="Rhea" id="RHEA:13953"/>
        <dbReference type="Rhea" id="RHEA-COMP:10123"/>
        <dbReference type="Rhea" id="RHEA-COMP:10124"/>
        <dbReference type="ChEBI" id="CHEBI:15377"/>
        <dbReference type="ChEBI" id="CHEBI:15378"/>
        <dbReference type="ChEBI" id="CHEBI:59871"/>
        <dbReference type="ChEBI" id="CHEBI:78442"/>
        <dbReference type="ChEBI" id="CHEBI:79333"/>
        <dbReference type="EC" id="3.1.1.96"/>
    </reaction>
</comment>
<dbReference type="SUPFAM" id="SSF69500">
    <property type="entry name" value="DTD-like"/>
    <property type="match status" value="1"/>
</dbReference>
<comment type="catalytic activity">
    <reaction evidence="2">
        <text>glycyl-tRNA(Ala) + H2O = tRNA(Ala) + glycine + H(+)</text>
        <dbReference type="Rhea" id="RHEA:53744"/>
        <dbReference type="Rhea" id="RHEA-COMP:9657"/>
        <dbReference type="Rhea" id="RHEA-COMP:13640"/>
        <dbReference type="ChEBI" id="CHEBI:15377"/>
        <dbReference type="ChEBI" id="CHEBI:15378"/>
        <dbReference type="ChEBI" id="CHEBI:57305"/>
        <dbReference type="ChEBI" id="CHEBI:78442"/>
        <dbReference type="ChEBI" id="CHEBI:78522"/>
    </reaction>
</comment>
<dbReference type="FunFam" id="3.50.80.10:FF:000001">
    <property type="entry name" value="D-aminoacyl-tRNA deacylase"/>
    <property type="match status" value="1"/>
</dbReference>
<dbReference type="AlphaFoldDB" id="A0A8J7PBF6"/>
<dbReference type="Pfam" id="PF02580">
    <property type="entry name" value="Tyr_Deacylase"/>
    <property type="match status" value="1"/>
</dbReference>
<keyword evidence="2 3" id="KW-0378">Hydrolase</keyword>
<sequence>MKAVLQRASRASVEVEGELVSSFSSADGKACGLLILLGVEEGDSEADSVYLAGKATELRIFNDDADKMNLSVVEAGGNVIVVSQFTLLADWKKGRRPGFTKAAAPKEGERLYLHFVEELRKRGLSVGTGVFGAHMEVSLVNSGPVTLLLESRDGKPV</sequence>
<dbReference type="PANTHER" id="PTHR10472">
    <property type="entry name" value="D-TYROSYL-TRNA TYR DEACYLASE"/>
    <property type="match status" value="1"/>
</dbReference>
<dbReference type="Proteomes" id="UP000664277">
    <property type="component" value="Unassembled WGS sequence"/>
</dbReference>
<keyword evidence="2" id="KW-0963">Cytoplasm</keyword>
<evidence type="ECO:0000313" key="4">
    <source>
        <dbReference type="Proteomes" id="UP000664277"/>
    </source>
</evidence>
<dbReference type="GO" id="GO:0043908">
    <property type="term" value="F:Ser(Gly)-tRNA(Ala) hydrolase activity"/>
    <property type="evidence" value="ECO:0007669"/>
    <property type="project" value="UniProtKB-UniRule"/>
</dbReference>
<dbReference type="Gene3D" id="3.50.80.10">
    <property type="entry name" value="D-tyrosyl-tRNA(Tyr) deacylase"/>
    <property type="match status" value="1"/>
</dbReference>
<comment type="domain">
    <text evidence="2">A Gly-cisPro motif from one monomer fits into the active site of the other monomer to allow specific chiral rejection of L-amino acids.</text>
</comment>
<name>A0A8J7PBF6_9BACT</name>
<dbReference type="EC" id="3.1.1.-" evidence="2"/>
<comment type="subcellular location">
    <subcellularLocation>
        <location evidence="2">Cytoplasm</location>
    </subcellularLocation>
</comment>
<dbReference type="InterPro" id="IPR003732">
    <property type="entry name" value="Daa-tRNA_deacyls_DTD"/>
</dbReference>
<dbReference type="GO" id="GO:0005737">
    <property type="term" value="C:cytoplasm"/>
    <property type="evidence" value="ECO:0007669"/>
    <property type="project" value="UniProtKB-SubCell"/>
</dbReference>
<feature type="short sequence motif" description="Gly-cisPro motif, important for rejection of L-amino acids" evidence="2">
    <location>
        <begin position="143"/>
        <end position="144"/>
    </location>
</feature>
<evidence type="ECO:0000313" key="3">
    <source>
        <dbReference type="EMBL" id="MBN8658778.1"/>
    </source>
</evidence>
<comment type="subunit">
    <text evidence="2">Homodimer.</text>
</comment>
<comment type="function">
    <text evidence="2">An aminoacyl-tRNA editing enzyme that deacylates mischarged D-aminoacyl-tRNAs. Also deacylates mischarged glycyl-tRNA(Ala), protecting cells against glycine mischarging by AlaRS. Acts via tRNA-based rather than protein-based catalysis; rejects L-amino acids rather than detecting D-amino acids in the active site. By recycling D-aminoacyl-tRNA to D-amino acids and free tRNA molecules, this enzyme counteracts the toxicity associated with the formation of D-aminoacyl-tRNA entities in vivo and helps enforce protein L-homochirality.</text>
</comment>
<dbReference type="GO" id="GO:0051500">
    <property type="term" value="F:D-tyrosyl-tRNA(Tyr) deacylase activity"/>
    <property type="evidence" value="ECO:0007669"/>
    <property type="project" value="TreeGrafter"/>
</dbReference>
<comment type="caution">
    <text evidence="3">The sequence shown here is derived from an EMBL/GenBank/DDBJ whole genome shotgun (WGS) entry which is preliminary data.</text>
</comment>
<dbReference type="NCBIfam" id="TIGR00256">
    <property type="entry name" value="D-aminoacyl-tRNA deacylase"/>
    <property type="match status" value="1"/>
</dbReference>
<protein>
    <recommendedName>
        <fullName evidence="2">D-aminoacyl-tRNA deacylase</fullName>
        <shortName evidence="2">DTD</shortName>
        <ecNumber evidence="2">3.1.1.96</ecNumber>
    </recommendedName>
    <alternativeName>
        <fullName evidence="2">Gly-tRNA(Ala) deacylase</fullName>
        <ecNumber evidence="2">3.1.1.-</ecNumber>
    </alternativeName>
</protein>
<dbReference type="EC" id="3.1.1.96" evidence="2"/>
<accession>A0A8J7PBF6</accession>
<reference evidence="3" key="1">
    <citation type="submission" date="2021-02" db="EMBL/GenBank/DDBJ databases">
        <title>Genome-Resolved Metagenomics of a Microbial Community Performing Photosynthetic Biological Nutrient Removal.</title>
        <authorList>
            <person name="Mcdaniel E.A."/>
        </authorList>
    </citation>
    <scope>NUCLEOTIDE SEQUENCE</scope>
    <source>
        <strain evidence="3">UWPOB_OBS1</strain>
    </source>
</reference>
<dbReference type="InterPro" id="IPR023509">
    <property type="entry name" value="DTD-like_sf"/>
</dbReference>
<dbReference type="GO" id="GO:0106026">
    <property type="term" value="F:Gly-tRNA(Ala) deacylase activity"/>
    <property type="evidence" value="ECO:0007669"/>
    <property type="project" value="UniProtKB-UniRule"/>
</dbReference>
<keyword evidence="2" id="KW-0820">tRNA-binding</keyword>
<evidence type="ECO:0000256" key="1">
    <source>
        <dbReference type="ARBA" id="ARBA00009673"/>
    </source>
</evidence>
<gene>
    <name evidence="2" type="primary">dtd</name>
    <name evidence="3" type="ORF">J0M35_00330</name>
</gene>
<dbReference type="PANTHER" id="PTHR10472:SF5">
    <property type="entry name" value="D-AMINOACYL-TRNA DEACYLASE 1"/>
    <property type="match status" value="1"/>
</dbReference>